<evidence type="ECO:0000313" key="13">
    <source>
        <dbReference type="Proteomes" id="UP001175227"/>
    </source>
</evidence>
<sequence>MNMDFSVFFAEQDEHMRLSREAFQQYLSQKSSASSNEVSHPPSTSSIPSSAQTRALGITAELDMDVDLIDKSPRWRSLSLAVGIGSSSSPMPACISRLEESFLESIVDLPENPVTSSHNHLSVSDARRTPGTKLTPSSSIEEISRDSFDEGTKTAKTKQQTSNKALGARKQHAAHQAAIKRPASTSTSGDVHLLPSTSARTSASNLELDIARCIAKHSSKRRQPRVHKASALSNNPSSISLDSVPVIYNSSSLQPSTSAAKKMATSKRQNNVNKSTKAGKSAKEKNVKKTPTEWVAYFLEEQKALDADPNIKKKVTRFLTGKNIYYCGGDQDNCFGQNATPLEDSESLVKFGANLQPHFDPKVVTEIIVSEVCTLVTLLSKCGLRKISDIPDHIPTLKWEWVSNRIGQAEKGPDRNGTPLQAKGLVRHHHRRRKRTREDGRNAVHDSESEDEMEPSEIFSHNVKDATSTSKLGVSASEPFAVLKDDPLAQFYDQAREEHEDQWTRYGEAEEDDQLETNTESDHKPVKLMKRGYACDDKGLQVKQVCPNQDVVDRLSELKGLHAAKAGDEDRWKVFAYTKEKIWEILQTGGLRRIKYETTEEVIVSRVFQGIYGVGLKTSLLWYGAGNRTLDDIRTEKYGTKLSNAQKIGLKYYDDINSRMPRNEAKALFDLIRPIALSIDPKLFVEIMGSYRRGKADCGDIDIMVTRCPDDDGKTHAGVLGKLLKKLREADIITEDLAVPENIRDLEAIYRGLCHLPQEGSRQRRIDFLTIPWKSRGAALLYYTGDDIVRPLYRKLSVVIFTDFSPVQSGSAPQGQSHGIFSEREGFVGGRHP</sequence>
<keyword evidence="5" id="KW-0548">Nucleotidyltransferase</keyword>
<feature type="region of interest" description="Disordered" evidence="10">
    <location>
        <begin position="258"/>
        <end position="286"/>
    </location>
</feature>
<proteinExistence type="inferred from homology"/>
<evidence type="ECO:0000259" key="11">
    <source>
        <dbReference type="SMART" id="SM00483"/>
    </source>
</evidence>
<dbReference type="GO" id="GO:0003677">
    <property type="term" value="F:DNA binding"/>
    <property type="evidence" value="ECO:0007669"/>
    <property type="project" value="InterPro"/>
</dbReference>
<dbReference type="PANTHER" id="PTHR11276">
    <property type="entry name" value="DNA POLYMERASE TYPE-X FAMILY MEMBER"/>
    <property type="match status" value="1"/>
</dbReference>
<dbReference type="PANTHER" id="PTHR11276:SF28">
    <property type="entry name" value="DNA POLYMERASE LAMBDA"/>
    <property type="match status" value="1"/>
</dbReference>
<evidence type="ECO:0000256" key="10">
    <source>
        <dbReference type="SAM" id="MobiDB-lite"/>
    </source>
</evidence>
<comment type="subcellular location">
    <subcellularLocation>
        <location evidence="1">Nucleus</location>
    </subcellularLocation>
</comment>
<dbReference type="Gene3D" id="1.10.150.20">
    <property type="entry name" value="5' to 3' exonuclease, C-terminal subdomain"/>
    <property type="match status" value="1"/>
</dbReference>
<evidence type="ECO:0000256" key="7">
    <source>
        <dbReference type="ARBA" id="ARBA00022723"/>
    </source>
</evidence>
<feature type="compositionally biased region" description="Polar residues" evidence="10">
    <location>
        <begin position="29"/>
        <end position="38"/>
    </location>
</feature>
<dbReference type="FunFam" id="1.10.150.20:FF:000010">
    <property type="entry name" value="DNA polymerase lambda"/>
    <property type="match status" value="1"/>
</dbReference>
<name>A0AA39THH8_9AGAR</name>
<dbReference type="Pfam" id="PF10391">
    <property type="entry name" value="DNA_pol_lambd_f"/>
    <property type="match status" value="1"/>
</dbReference>
<organism evidence="12 13">
    <name type="scientific">Armillaria novae-zelandiae</name>
    <dbReference type="NCBI Taxonomy" id="153914"/>
    <lineage>
        <taxon>Eukaryota</taxon>
        <taxon>Fungi</taxon>
        <taxon>Dikarya</taxon>
        <taxon>Basidiomycota</taxon>
        <taxon>Agaricomycotina</taxon>
        <taxon>Agaricomycetes</taxon>
        <taxon>Agaricomycetidae</taxon>
        <taxon>Agaricales</taxon>
        <taxon>Marasmiineae</taxon>
        <taxon>Physalacriaceae</taxon>
        <taxon>Armillaria</taxon>
    </lineage>
</organism>
<dbReference type="GO" id="GO:0006303">
    <property type="term" value="P:double-strand break repair via nonhomologous end joining"/>
    <property type="evidence" value="ECO:0007669"/>
    <property type="project" value="TreeGrafter"/>
</dbReference>
<feature type="compositionally biased region" description="Basic residues" evidence="10">
    <location>
        <begin position="425"/>
        <end position="435"/>
    </location>
</feature>
<feature type="active site" description="Nucleophile; Schiff-base intermediate with DNA; for 5'-dRP lyase activity" evidence="9">
    <location>
        <position position="581"/>
    </location>
</feature>
<comment type="similarity">
    <text evidence="2">Belongs to the DNA polymerase type-X family.</text>
</comment>
<dbReference type="EMBL" id="JAUEPR010000002">
    <property type="protein sequence ID" value="KAK0488996.1"/>
    <property type="molecule type" value="Genomic_DNA"/>
</dbReference>
<feature type="region of interest" description="Disordered" evidence="10">
    <location>
        <begin position="499"/>
        <end position="522"/>
    </location>
</feature>
<dbReference type="SMART" id="SM00483">
    <property type="entry name" value="POLXc"/>
    <property type="match status" value="1"/>
</dbReference>
<keyword evidence="13" id="KW-1185">Reference proteome</keyword>
<dbReference type="CDD" id="cd00141">
    <property type="entry name" value="NT_POLXc"/>
    <property type="match status" value="1"/>
</dbReference>
<dbReference type="SUPFAM" id="SSF81301">
    <property type="entry name" value="Nucleotidyltransferase"/>
    <property type="match status" value="1"/>
</dbReference>
<dbReference type="InterPro" id="IPR043519">
    <property type="entry name" value="NT_sf"/>
</dbReference>
<dbReference type="PRINTS" id="PR00870">
    <property type="entry name" value="DNAPOLXBETA"/>
</dbReference>
<dbReference type="GO" id="GO:0005634">
    <property type="term" value="C:nucleus"/>
    <property type="evidence" value="ECO:0007669"/>
    <property type="project" value="UniProtKB-SubCell"/>
</dbReference>
<dbReference type="SUPFAM" id="SSF81585">
    <property type="entry name" value="PsbU/PolX domain-like"/>
    <property type="match status" value="1"/>
</dbReference>
<feature type="compositionally biased region" description="Polar residues" evidence="10">
    <location>
        <begin position="132"/>
        <end position="141"/>
    </location>
</feature>
<keyword evidence="4" id="KW-0808">Transferase</keyword>
<dbReference type="Gene3D" id="3.30.460.10">
    <property type="entry name" value="Beta Polymerase, domain 2"/>
    <property type="match status" value="1"/>
</dbReference>
<evidence type="ECO:0000256" key="3">
    <source>
        <dbReference type="ARBA" id="ARBA00022634"/>
    </source>
</evidence>
<feature type="compositionally biased region" description="Polar residues" evidence="10">
    <location>
        <begin position="809"/>
        <end position="819"/>
    </location>
</feature>
<dbReference type="GO" id="GO:0046872">
    <property type="term" value="F:metal ion binding"/>
    <property type="evidence" value="ECO:0007669"/>
    <property type="project" value="UniProtKB-KW"/>
</dbReference>
<keyword evidence="3" id="KW-0237">DNA synthesis</keyword>
<evidence type="ECO:0000256" key="4">
    <source>
        <dbReference type="ARBA" id="ARBA00022679"/>
    </source>
</evidence>
<feature type="compositionally biased region" description="Basic and acidic residues" evidence="10">
    <location>
        <begin position="142"/>
        <end position="153"/>
    </location>
</feature>
<evidence type="ECO:0000256" key="8">
    <source>
        <dbReference type="ARBA" id="ARBA00023242"/>
    </source>
</evidence>
<protein>
    <submittedName>
        <fullName evidence="12">DNA polymerase beta palm-domain-containing protein</fullName>
    </submittedName>
</protein>
<evidence type="ECO:0000256" key="2">
    <source>
        <dbReference type="ARBA" id="ARBA00008323"/>
    </source>
</evidence>
<gene>
    <name evidence="12" type="ORF">IW261DRAFT_1442651</name>
</gene>
<feature type="compositionally biased region" description="Basic and acidic residues" evidence="10">
    <location>
        <begin position="436"/>
        <end position="447"/>
    </location>
</feature>
<evidence type="ECO:0000256" key="9">
    <source>
        <dbReference type="PIRSR" id="PIRSR622312-50"/>
    </source>
</evidence>
<feature type="region of interest" description="Disordered" evidence="10">
    <location>
        <begin position="408"/>
        <end position="464"/>
    </location>
</feature>
<evidence type="ECO:0000256" key="5">
    <source>
        <dbReference type="ARBA" id="ARBA00022695"/>
    </source>
</evidence>
<evidence type="ECO:0000256" key="6">
    <source>
        <dbReference type="ARBA" id="ARBA00022705"/>
    </source>
</evidence>
<keyword evidence="8" id="KW-0539">Nucleus</keyword>
<dbReference type="PRINTS" id="PR00869">
    <property type="entry name" value="DNAPOLX"/>
</dbReference>
<comment type="caution">
    <text evidence="12">The sequence shown here is derived from an EMBL/GenBank/DDBJ whole genome shotgun (WGS) entry which is preliminary data.</text>
</comment>
<dbReference type="InterPro" id="IPR002008">
    <property type="entry name" value="DNA_pol_X_beta-like"/>
</dbReference>
<dbReference type="AlphaFoldDB" id="A0AA39THH8"/>
<feature type="region of interest" description="Disordered" evidence="10">
    <location>
        <begin position="113"/>
        <end position="191"/>
    </location>
</feature>
<feature type="region of interest" description="Disordered" evidence="10">
    <location>
        <begin position="29"/>
        <end position="51"/>
    </location>
</feature>
<keyword evidence="6" id="KW-0235">DNA replication</keyword>
<dbReference type="InterPro" id="IPR002054">
    <property type="entry name" value="DNA-dir_DNA_pol_X"/>
</dbReference>
<dbReference type="InterPro" id="IPR022312">
    <property type="entry name" value="DNA_pol_X"/>
</dbReference>
<feature type="compositionally biased region" description="Polar residues" evidence="10">
    <location>
        <begin position="266"/>
        <end position="278"/>
    </location>
</feature>
<feature type="compositionally biased region" description="Polar residues" evidence="10">
    <location>
        <begin position="113"/>
        <end position="122"/>
    </location>
</feature>
<accession>A0AA39THH8</accession>
<evidence type="ECO:0000313" key="12">
    <source>
        <dbReference type="EMBL" id="KAK0488996.1"/>
    </source>
</evidence>
<dbReference type="InterPro" id="IPR028207">
    <property type="entry name" value="DNA_pol_B_palm_palm"/>
</dbReference>
<dbReference type="Proteomes" id="UP001175227">
    <property type="component" value="Unassembled WGS sequence"/>
</dbReference>
<dbReference type="GO" id="GO:0003887">
    <property type="term" value="F:DNA-directed DNA polymerase activity"/>
    <property type="evidence" value="ECO:0007669"/>
    <property type="project" value="InterPro"/>
</dbReference>
<dbReference type="Pfam" id="PF14792">
    <property type="entry name" value="DNA_pol_B_palm"/>
    <property type="match status" value="1"/>
</dbReference>
<evidence type="ECO:0000256" key="1">
    <source>
        <dbReference type="ARBA" id="ARBA00004123"/>
    </source>
</evidence>
<reference evidence="12" key="1">
    <citation type="submission" date="2023-06" db="EMBL/GenBank/DDBJ databases">
        <authorList>
            <consortium name="Lawrence Berkeley National Laboratory"/>
            <person name="Ahrendt S."/>
            <person name="Sahu N."/>
            <person name="Indic B."/>
            <person name="Wong-Bajracharya J."/>
            <person name="Merenyi Z."/>
            <person name="Ke H.-M."/>
            <person name="Monk M."/>
            <person name="Kocsube S."/>
            <person name="Drula E."/>
            <person name="Lipzen A."/>
            <person name="Balint B."/>
            <person name="Henrissat B."/>
            <person name="Andreopoulos B."/>
            <person name="Martin F.M."/>
            <person name="Harder C.B."/>
            <person name="Rigling D."/>
            <person name="Ford K.L."/>
            <person name="Foster G.D."/>
            <person name="Pangilinan J."/>
            <person name="Papanicolaou A."/>
            <person name="Barry K."/>
            <person name="LaButti K."/>
            <person name="Viragh M."/>
            <person name="Koriabine M."/>
            <person name="Yan M."/>
            <person name="Riley R."/>
            <person name="Champramary S."/>
            <person name="Plett K.L."/>
            <person name="Tsai I.J."/>
            <person name="Slot J."/>
            <person name="Sipos G."/>
            <person name="Plett J."/>
            <person name="Nagy L.G."/>
            <person name="Grigoriev I.V."/>
        </authorList>
    </citation>
    <scope>NUCLEOTIDE SEQUENCE</scope>
    <source>
        <strain evidence="12">ICMP 16352</strain>
    </source>
</reference>
<feature type="region of interest" description="Disordered" evidence="10">
    <location>
        <begin position="809"/>
        <end position="833"/>
    </location>
</feature>
<feature type="compositionally biased region" description="Low complexity" evidence="10">
    <location>
        <begin position="39"/>
        <end position="50"/>
    </location>
</feature>
<feature type="domain" description="DNA-directed DNA polymerase X" evidence="11">
    <location>
        <begin position="546"/>
        <end position="832"/>
    </location>
</feature>
<dbReference type="InterPro" id="IPR018944">
    <property type="entry name" value="DNA_pol_lambd_fingers_domain"/>
</dbReference>
<keyword evidence="7" id="KW-0479">Metal-binding</keyword>